<dbReference type="InterPro" id="IPR018997">
    <property type="entry name" value="PUB_domain"/>
</dbReference>
<evidence type="ECO:0000259" key="5">
    <source>
        <dbReference type="PROSITE" id="PS51352"/>
    </source>
</evidence>
<dbReference type="GO" id="GO:0006516">
    <property type="term" value="P:glycoprotein catabolic process"/>
    <property type="evidence" value="ECO:0007669"/>
    <property type="project" value="TreeGrafter"/>
</dbReference>
<dbReference type="PROSITE" id="PS51752">
    <property type="entry name" value="JACALIN_LECTIN"/>
    <property type="match status" value="1"/>
</dbReference>
<feature type="compositionally biased region" description="Basic residues" evidence="4">
    <location>
        <begin position="1126"/>
        <end position="1150"/>
    </location>
</feature>
<keyword evidence="3" id="KW-0862">Zinc</keyword>
<dbReference type="Proteomes" id="UP000541610">
    <property type="component" value="Unassembled WGS sequence"/>
</dbReference>
<evidence type="ECO:0000259" key="6">
    <source>
        <dbReference type="PROSITE" id="PS51752"/>
    </source>
</evidence>
<protein>
    <submittedName>
        <fullName evidence="7">Peptide-N(4)-(N-acetyl-beta-glucosaminyl)asparagine amidase</fullName>
    </submittedName>
</protein>
<name>A0A7J6PJ95_PEROL</name>
<dbReference type="Pfam" id="PF09409">
    <property type="entry name" value="PUB"/>
    <property type="match status" value="1"/>
</dbReference>
<accession>A0A7J6PJ95</accession>
<dbReference type="InterPro" id="IPR036249">
    <property type="entry name" value="Thioredoxin-like_sf"/>
</dbReference>
<dbReference type="GO" id="GO:0005829">
    <property type="term" value="C:cytosol"/>
    <property type="evidence" value="ECO:0007669"/>
    <property type="project" value="TreeGrafter"/>
</dbReference>
<comment type="caution">
    <text evidence="7">The sequence shown here is derived from an EMBL/GenBank/DDBJ whole genome shotgun (WGS) entry which is preliminary data.</text>
</comment>
<reference evidence="7 8" key="1">
    <citation type="submission" date="2020-04" db="EMBL/GenBank/DDBJ databases">
        <title>Perkinsus olseni comparative genomics.</title>
        <authorList>
            <person name="Bogema D.R."/>
        </authorList>
    </citation>
    <scope>NUCLEOTIDE SEQUENCE [LARGE SCALE GENOMIC DNA]</scope>
    <source>
        <strain evidence="7">00978-12</strain>
    </source>
</reference>
<dbReference type="PROSITE" id="PS51352">
    <property type="entry name" value="THIOREDOXIN_2"/>
    <property type="match status" value="1"/>
</dbReference>
<dbReference type="InterPro" id="IPR012336">
    <property type="entry name" value="Thioredoxin-like_fold"/>
</dbReference>
<dbReference type="SUPFAM" id="SSF143503">
    <property type="entry name" value="PUG domain-like"/>
    <property type="match status" value="1"/>
</dbReference>
<evidence type="ECO:0000256" key="2">
    <source>
        <dbReference type="ARBA" id="ARBA00022723"/>
    </source>
</evidence>
<evidence type="ECO:0000256" key="1">
    <source>
        <dbReference type="ARBA" id="ARBA00009390"/>
    </source>
</evidence>
<evidence type="ECO:0000256" key="3">
    <source>
        <dbReference type="ARBA" id="ARBA00022833"/>
    </source>
</evidence>
<dbReference type="InterPro" id="IPR036404">
    <property type="entry name" value="Jacalin-like_lectin_dom_sf"/>
</dbReference>
<feature type="domain" description="Thioredoxin" evidence="5">
    <location>
        <begin position="1"/>
        <end position="148"/>
    </location>
</feature>
<dbReference type="SMART" id="SM00460">
    <property type="entry name" value="TGc"/>
    <property type="match status" value="1"/>
</dbReference>
<dbReference type="OrthoDB" id="409136at2759"/>
<dbReference type="Gene3D" id="3.10.620.30">
    <property type="match status" value="1"/>
</dbReference>
<dbReference type="InterPro" id="IPR002931">
    <property type="entry name" value="Transglutaminase-like"/>
</dbReference>
<dbReference type="Gene3D" id="3.40.50.150">
    <property type="entry name" value="Vaccinia Virus protein VP39"/>
    <property type="match status" value="1"/>
</dbReference>
<evidence type="ECO:0000256" key="4">
    <source>
        <dbReference type="SAM" id="MobiDB-lite"/>
    </source>
</evidence>
<sequence length="1436" mass="156961">MSGFLSRANLPLVNKAGQPAPVPDDQTVVCLYFSAHWCPPCRQFTPMLKQFYQLARSVGMKIEIIFVSSDRSEADMLNYFRTEHGDWLALAYSDRAQAQWLGQNFGSQRHPFAESPQLRWGAAAAVATTKLSLQGEELVLKLVNNVLARPSEAKFRTVKLHNKAISQAGLGTPEGEALMTACGWQKLAGPDPGYTVPAVNDGWLRASRGALERAISKAKAEDAGKHDAAAPVVSVAAVPKPSANVRAKILYEAHAEEIEIETAGLPTLRALIASVFEIEDEGSIKVFSEQLRKEGGELRQEDMGGLSLAAAAGKEIEIVVLSSLSPSNPSPAKLVDSDSEADAWAKEVRVGLTAELQAKVGGAGLKDNVRQQVINNGMHVQLYEVPSHQQEALAVIPVVELHKKAVSRCQGLVEEDGSPYYAECLLKELVEVYRCTVCGSLTRYPRYNHPVALLHTRSGRCGEWANCFCLVARSLGFEVRHVIDATDHVWSEVWIDRQQRWVHVDPCEAVVDAPLMYESGWKKSLSWVWATSKDGCRDVTSRYTRQLDTAPFQNRRKEYAGDVEGMGQALKAVNDTLEKCYFDRLQKTAPATVTAARKFYHDRYARETSTIGSDEDESSATGARWSGGFSAVNWGKDAAAGGLVEHGPTHADTQFVDLLPKKGEEMSEVQILADDTAVYGLEVMWCSGDSCRQSSAISSSPHGEPKAHALTIEKGEYITEVTGRCGSWIDYLSIRTSNGREISAGGSGGAEFSILKRDDGKRATGFRVGFGGHMHNIGVYTVTVNDKANGRGQPQNAAKDVMKELFTQYIKEGMDQNAAAAKALLETKRRLTQKSGKTVVGDLKPGNVYHPNPDDHRADSGGLDDRLVDHVVKTAEGGSVKDCIFKAEGFSAKYGGGLTLGDEKGEILSFTVATTKIPTGRDQLQILELGSHSGDGTLRFLKGVGKRKVKIVSVEENPHWLQLGKQLVSYAIRDPSTGKTKHTIRYKAMLMPEDMADLVESLQGSGMDRADIVFMDHQPGRFKQDLMKMVELGFAGPGTAVIVDNAGTKAAMMKDYLDLVQAGGATSSPSGPIKFNTVVQKVYPIKMRSRRLNPGDYIKTPRLPRNIIQDVDAADLITLNPPTSKPKPKAKAKGKPKAKAKAKAAGKAKPKVQTAKRATRREKQPMTLETLETDISLGNIGDDSSSDDESPFHGRKRDRGSDSSTLAETMPTPKRVMRAPRLVIGTSLQLLGPAEFLDMRSICHLAATCRLFREIFYPVCGSIRMPVLDLSGTVRQPFLRVIGRLDVKAVKVLRVAVDADGHRQALFALLHKHKFLPELKHLTLECYNSQVSDVNVSRVMDQLTEASTAKLCSLTLVNVCCGPNSKEAAADLVRSAPDLRSLWLAERSSLPDQLIFPPSLESLTITSEKPCFDYGCEAHHSFSAEEQPREDHPIRS</sequence>
<dbReference type="InterPro" id="IPR029063">
    <property type="entry name" value="SAM-dependent_MTases_sf"/>
</dbReference>
<dbReference type="SUPFAM" id="SSF51101">
    <property type="entry name" value="Mannose-binding lectins"/>
    <property type="match status" value="1"/>
</dbReference>
<dbReference type="InterPro" id="IPR038765">
    <property type="entry name" value="Papain-like_cys_pep_sf"/>
</dbReference>
<dbReference type="SUPFAM" id="SSF52833">
    <property type="entry name" value="Thioredoxin-like"/>
    <property type="match status" value="1"/>
</dbReference>
<dbReference type="PANTHER" id="PTHR12143:SF19">
    <property type="entry name" value="PEPTIDE-N(4)-(N-ACETYL-BETA-GLUCOSAMINYL)ASPARAGINE AMIDASE"/>
    <property type="match status" value="1"/>
</dbReference>
<feature type="region of interest" description="Disordered" evidence="4">
    <location>
        <begin position="1118"/>
        <end position="1213"/>
    </location>
</feature>
<comment type="similarity">
    <text evidence="1">Belongs to the transglutaminase-like superfamily. PNGase family.</text>
</comment>
<keyword evidence="2" id="KW-0479">Metal-binding</keyword>
<dbReference type="CDD" id="cd09917">
    <property type="entry name" value="F-box_SF"/>
    <property type="match status" value="1"/>
</dbReference>
<evidence type="ECO:0000313" key="8">
    <source>
        <dbReference type="Proteomes" id="UP000541610"/>
    </source>
</evidence>
<dbReference type="EMBL" id="JABANP010000019">
    <property type="protein sequence ID" value="KAF4695610.1"/>
    <property type="molecule type" value="Genomic_DNA"/>
</dbReference>
<dbReference type="InterPro" id="IPR050883">
    <property type="entry name" value="PNGase"/>
</dbReference>
<dbReference type="GO" id="GO:0000224">
    <property type="term" value="F:peptide-N4-(N-acetyl-beta-glucosaminyl)asparagine amidase activity"/>
    <property type="evidence" value="ECO:0007669"/>
    <property type="project" value="TreeGrafter"/>
</dbReference>
<organism evidence="7 8">
    <name type="scientific">Perkinsus olseni</name>
    <name type="common">Perkinsus atlanticus</name>
    <dbReference type="NCBI Taxonomy" id="32597"/>
    <lineage>
        <taxon>Eukaryota</taxon>
        <taxon>Sar</taxon>
        <taxon>Alveolata</taxon>
        <taxon>Perkinsozoa</taxon>
        <taxon>Perkinsea</taxon>
        <taxon>Perkinsida</taxon>
        <taxon>Perkinsidae</taxon>
        <taxon>Perkinsus</taxon>
    </lineage>
</organism>
<dbReference type="Gene3D" id="2.100.10.30">
    <property type="entry name" value="Jacalin-like lectin domain"/>
    <property type="match status" value="1"/>
</dbReference>
<dbReference type="InterPro" id="IPR013766">
    <property type="entry name" value="Thioredoxin_domain"/>
</dbReference>
<dbReference type="InterPro" id="IPR036339">
    <property type="entry name" value="PUB-like_dom_sf"/>
</dbReference>
<evidence type="ECO:0000313" key="7">
    <source>
        <dbReference type="EMBL" id="KAF4695610.1"/>
    </source>
</evidence>
<dbReference type="Pfam" id="PF01419">
    <property type="entry name" value="Jacalin"/>
    <property type="match status" value="1"/>
</dbReference>
<feature type="domain" description="Jacalin-type lectin" evidence="6">
    <location>
        <begin position="635"/>
        <end position="783"/>
    </location>
</feature>
<dbReference type="SUPFAM" id="SSF54001">
    <property type="entry name" value="Cysteine proteinases"/>
    <property type="match status" value="1"/>
</dbReference>
<proteinExistence type="inferred from homology"/>
<gene>
    <name evidence="7" type="primary">NGLY1</name>
    <name evidence="7" type="ORF">FOZ60_004107</name>
</gene>
<dbReference type="Pfam" id="PF01841">
    <property type="entry name" value="Transglut_core"/>
    <property type="match status" value="1"/>
</dbReference>
<dbReference type="Gene3D" id="3.40.30.10">
    <property type="entry name" value="Glutaredoxin"/>
    <property type="match status" value="1"/>
</dbReference>
<dbReference type="CDD" id="cd09212">
    <property type="entry name" value="PUB"/>
    <property type="match status" value="1"/>
</dbReference>
<dbReference type="GO" id="GO:0046872">
    <property type="term" value="F:metal ion binding"/>
    <property type="evidence" value="ECO:0007669"/>
    <property type="project" value="UniProtKB-KW"/>
</dbReference>
<dbReference type="PANTHER" id="PTHR12143">
    <property type="entry name" value="PEPTIDE N-GLYCANASE PNGASE -RELATED"/>
    <property type="match status" value="1"/>
</dbReference>
<dbReference type="Pfam" id="PF13905">
    <property type="entry name" value="Thioredoxin_8"/>
    <property type="match status" value="1"/>
</dbReference>
<dbReference type="GO" id="GO:0005634">
    <property type="term" value="C:nucleus"/>
    <property type="evidence" value="ECO:0007669"/>
    <property type="project" value="TreeGrafter"/>
</dbReference>
<dbReference type="InterPro" id="IPR001229">
    <property type="entry name" value="Jacalin-like_lectin_dom"/>
</dbReference>
<dbReference type="Gene3D" id="1.20.58.2190">
    <property type="match status" value="1"/>
</dbReference>